<organism evidence="1 2">
    <name type="scientific">Entomophthora muscae</name>
    <dbReference type="NCBI Taxonomy" id="34485"/>
    <lineage>
        <taxon>Eukaryota</taxon>
        <taxon>Fungi</taxon>
        <taxon>Fungi incertae sedis</taxon>
        <taxon>Zoopagomycota</taxon>
        <taxon>Entomophthoromycotina</taxon>
        <taxon>Entomophthoromycetes</taxon>
        <taxon>Entomophthorales</taxon>
        <taxon>Entomophthoraceae</taxon>
        <taxon>Entomophthora</taxon>
    </lineage>
</organism>
<evidence type="ECO:0000313" key="1">
    <source>
        <dbReference type="EMBL" id="KAJ9049590.1"/>
    </source>
</evidence>
<keyword evidence="2" id="KW-1185">Reference proteome</keyword>
<proteinExistence type="predicted"/>
<keyword evidence="1" id="KW-0647">Proteasome</keyword>
<comment type="caution">
    <text evidence="1">The sequence shown here is derived from an EMBL/GenBank/DDBJ whole genome shotgun (WGS) entry which is preliminary data.</text>
</comment>
<evidence type="ECO:0000313" key="2">
    <source>
        <dbReference type="Proteomes" id="UP001165960"/>
    </source>
</evidence>
<protein>
    <submittedName>
        <fullName evidence="1">26S proteasome regulatory subunit</fullName>
    </submittedName>
</protein>
<dbReference type="EMBL" id="QTSX02007216">
    <property type="protein sequence ID" value="KAJ9049590.1"/>
    <property type="molecule type" value="Genomic_DNA"/>
</dbReference>
<accession>A0ACC2RHM1</accession>
<reference evidence="1" key="1">
    <citation type="submission" date="2022-04" db="EMBL/GenBank/DDBJ databases">
        <title>Genome of the entomopathogenic fungus Entomophthora muscae.</title>
        <authorList>
            <person name="Elya C."/>
            <person name="Lovett B.R."/>
            <person name="Lee E."/>
            <person name="Macias A.M."/>
            <person name="Hajek A.E."/>
            <person name="De Bivort B.L."/>
            <person name="Kasson M.T."/>
            <person name="De Fine Licht H.H."/>
            <person name="Stajich J.E."/>
        </authorList>
    </citation>
    <scope>NUCLEOTIDE SEQUENCE</scope>
    <source>
        <strain evidence="1">Berkeley</strain>
    </source>
</reference>
<gene>
    <name evidence="1" type="primary">RPN9_2</name>
    <name evidence="1" type="ORF">DSO57_1022830</name>
</gene>
<sequence length="383" mass="44096">MEPENPVTQQLLTMKEQIREDIKFYFDDFLDLHDRKLWHQLTLKLEKFVLDPNSGPYLLPFFEHFVKTLQSKINPLKYVSIALVVAHQCENSAKSIEFLNETAEKMDAPSSREAHILASMEIASHILLSGSSEGVKAIVEKCQEALDRLPHVETIIYAHFYRVAAELYKAQGDFAKYYNHSLLYLSCINVEDLLEKEKVSRAYDLSLSALLGDTIYNFGELLMHPVSESLKDSEHDWLYKLLLVFNRGEIGKFDSLVPHFSKQPLLETHMESLKKKLILMALVEYIFNQKTDSRVLSFQSIAQECRITLIEVEHVIMRALSLGLIKGSIDQVTQTVSVSWVQPRYLDKTQLSTLHEKLKAWSCKADTIYDFIQTLNPEIVNPQ</sequence>
<name>A0ACC2RHM1_9FUNG</name>
<dbReference type="Proteomes" id="UP001165960">
    <property type="component" value="Unassembled WGS sequence"/>
</dbReference>